<dbReference type="InterPro" id="IPR031632">
    <property type="entry name" value="SVIP"/>
</dbReference>
<dbReference type="PANTHER" id="PTHR36813">
    <property type="entry name" value="TRANSMEMBRANE PROTEIN"/>
    <property type="match status" value="1"/>
</dbReference>
<keyword evidence="6" id="KW-1185">Reference proteome</keyword>
<dbReference type="PANTHER" id="PTHR36813:SF1">
    <property type="entry name" value="TRANSMEMBRANE PROTEIN"/>
    <property type="match status" value="1"/>
</dbReference>
<gene>
    <name evidence="5" type="ORF">DY000_02011600</name>
</gene>
<keyword evidence="2" id="KW-0564">Palmitate</keyword>
<protein>
    <submittedName>
        <fullName evidence="5">Uncharacterized protein</fullName>
    </submittedName>
</protein>
<feature type="region of interest" description="Disordered" evidence="4">
    <location>
        <begin position="84"/>
        <end position="149"/>
    </location>
</feature>
<keyword evidence="1" id="KW-0519">Myristate</keyword>
<name>A0ABQ7CTD8_BRACR</name>
<feature type="compositionally biased region" description="Low complexity" evidence="4">
    <location>
        <begin position="122"/>
        <end position="135"/>
    </location>
</feature>
<feature type="compositionally biased region" description="Basic and acidic residues" evidence="4">
    <location>
        <begin position="88"/>
        <end position="116"/>
    </location>
</feature>
<keyword evidence="3" id="KW-0449">Lipoprotein</keyword>
<accession>A0ABQ7CTD8</accession>
<sequence>MADLSVQTCVVSSEGCNQVVVHGSCGLLDANPSRPEFFVRAPSLVSLAIAEAFALDCLFGFMCLCPLCRHRSWDLAACCINGTQKKQRKEEERRASAEARARAAEAAMRREEEFKKSAHGRAAQAQLQQMAKQSANTNKGEPVLKWQMT</sequence>
<evidence type="ECO:0000313" key="5">
    <source>
        <dbReference type="EMBL" id="KAF3562445.1"/>
    </source>
</evidence>
<evidence type="ECO:0000256" key="3">
    <source>
        <dbReference type="ARBA" id="ARBA00023288"/>
    </source>
</evidence>
<reference evidence="5 6" key="1">
    <citation type="journal article" date="2020" name="BMC Genomics">
        <title>Intraspecific diversification of the crop wild relative Brassica cretica Lam. using demographic model selection.</title>
        <authorList>
            <person name="Kioukis A."/>
            <person name="Michalopoulou V.A."/>
            <person name="Briers L."/>
            <person name="Pirintsos S."/>
            <person name="Studholme D.J."/>
            <person name="Pavlidis P."/>
            <person name="Sarris P.F."/>
        </authorList>
    </citation>
    <scope>NUCLEOTIDE SEQUENCE [LARGE SCALE GENOMIC DNA]</scope>
    <source>
        <strain evidence="6">cv. PFS-1207/04</strain>
    </source>
</reference>
<proteinExistence type="predicted"/>
<dbReference type="Pfam" id="PF15811">
    <property type="entry name" value="SVIP"/>
    <property type="match status" value="1"/>
</dbReference>
<organism evidence="5 6">
    <name type="scientific">Brassica cretica</name>
    <name type="common">Mustard</name>
    <dbReference type="NCBI Taxonomy" id="69181"/>
    <lineage>
        <taxon>Eukaryota</taxon>
        <taxon>Viridiplantae</taxon>
        <taxon>Streptophyta</taxon>
        <taxon>Embryophyta</taxon>
        <taxon>Tracheophyta</taxon>
        <taxon>Spermatophyta</taxon>
        <taxon>Magnoliopsida</taxon>
        <taxon>eudicotyledons</taxon>
        <taxon>Gunneridae</taxon>
        <taxon>Pentapetalae</taxon>
        <taxon>rosids</taxon>
        <taxon>malvids</taxon>
        <taxon>Brassicales</taxon>
        <taxon>Brassicaceae</taxon>
        <taxon>Brassiceae</taxon>
        <taxon>Brassica</taxon>
    </lineage>
</organism>
<dbReference type="EMBL" id="QGKV02000759">
    <property type="protein sequence ID" value="KAF3562445.1"/>
    <property type="molecule type" value="Genomic_DNA"/>
</dbReference>
<comment type="caution">
    <text evidence="5">The sequence shown here is derived from an EMBL/GenBank/DDBJ whole genome shotgun (WGS) entry which is preliminary data.</text>
</comment>
<evidence type="ECO:0000256" key="2">
    <source>
        <dbReference type="ARBA" id="ARBA00023139"/>
    </source>
</evidence>
<dbReference type="Proteomes" id="UP000266723">
    <property type="component" value="Unassembled WGS sequence"/>
</dbReference>
<evidence type="ECO:0000313" key="6">
    <source>
        <dbReference type="Proteomes" id="UP000266723"/>
    </source>
</evidence>
<evidence type="ECO:0000256" key="4">
    <source>
        <dbReference type="SAM" id="MobiDB-lite"/>
    </source>
</evidence>
<evidence type="ECO:0000256" key="1">
    <source>
        <dbReference type="ARBA" id="ARBA00022707"/>
    </source>
</evidence>